<comment type="caution">
    <text evidence="2">The sequence shown here is derived from an EMBL/GenBank/DDBJ whole genome shotgun (WGS) entry which is preliminary data.</text>
</comment>
<dbReference type="EMBL" id="PEYM01000069">
    <property type="protein sequence ID" value="PIS29886.1"/>
    <property type="molecule type" value="Genomic_DNA"/>
</dbReference>
<gene>
    <name evidence="2" type="ORF">COT42_04070</name>
</gene>
<feature type="signal peptide" evidence="1">
    <location>
        <begin position="1"/>
        <end position="26"/>
    </location>
</feature>
<keyword evidence="1" id="KW-0732">Signal</keyword>
<evidence type="ECO:0000313" key="3">
    <source>
        <dbReference type="Proteomes" id="UP000231343"/>
    </source>
</evidence>
<proteinExistence type="predicted"/>
<accession>A0A2H0XY41</accession>
<dbReference type="Proteomes" id="UP000231343">
    <property type="component" value="Unassembled WGS sequence"/>
</dbReference>
<sequence length="1372" mass="152331">MNFGIKQARLLLVTGYCLLVAAAALAQADTFPQLDISGFKKWEYKKVEVTPQRNYFSGLTQLGGYYPTFTGGPWQERLQLRILGQLSENLSVTYDLEQQPEIPDRYNVKVKYNNSELTFGDFTATFSGNEFLSTSKFLNGFMVSGKENWYDVIAVPSAKLKSQTQNLTSQNGVNSKGPYNLGHGSIVEGSERIELNNVLLSRNLDYTIDYFEGKITFNRILTTLDQFQYSYEYTNILDLFFPSLSKRDFFGFQSRFKLNPEELSRPTPAPELVAETATETFPTASSQEGEMSASEALGQYQLEHSPVVNFSEQLTFMGTELKKNEDYIIRYDDGNVKLLTRFLPTPDSPLSIAYKYYATSSEAESLQGIGSRGPYQLKNKNIVLASERIEVDAKLFVRDLDYTINNDTGGLTFSIAVSSTSQIKATYRYGVTSQPQLPPSKFPKELSLGITYLKESAQKSAGTAHATIIESTTGQNIINNNYLWYLNNKPVVPTSESAATLVVNVDGHNLTWEVDYTIPLTNTTGGTVTVTPEAALAYVNDRSDTSDGYATGTIKFLTPQTITATSQVSVTYTYYKGVVGKYSGVGDGTQGPYYLRNIRNIVPGSETIQVWEQGSSVITTFTRNSSFSADAGDNGYAINYTADNPSVTFNTALSTTKNFQIIYQYIPPQAFEGGDIAQAAYGFDSSYKIGDIFKVETSYAKSETDQVYIAESTIESFSGDGSKTYNLSFARSIGKDIIEGSEKVFVNNNLLNKDIDYYVSYTNPNQQITFYYITPATADAIAIEYKYQSQSGLVVGQEKKEGSAYRLGAQTSLFGDKLQISGSTKHIDFDFTPLGGTQIGLGSRYKEYNIRLAPGAHDLSANYSYKENNTPIGSSRSTFLNSFDNNVSLSFNPKGLALVNFNYRNYQTLDDLALTTTSHSSDTLQNSYALSLTPTEWQRGVMRFNQKYDLQKTLSQTDAKRDSASFTETDLNFQHANANLSFTDRISLGFDYQKSEPQTVSLTATTEGTAEALSAHSRSTDLSYNLSIDLTPGFLQRWLARFSRLDHQGVTLTRNFLTTNEVETLRNETYHMDFVPFSILNTSLDHNRQESSSVIIGGTNPLTERSSANVQLTPKEWISCGWNGSQSDSIPDSGASKRTTGLANTYNVDWKPISFERVGLSSWITLAENLQTAPSGTYEGIRTETNSLAQSFSLSLVPHPNAPVTLGLILETYKNKNNNPDTISQINTETQNQTINAGITVTPNPIISISSTYNLKITKIIHDLRLTPQERPKTIIDSKITYQVFDWGILIYDREDEDNRGEVQNGSVADLHIKKQTQTYSLNINLPVDNPVLSSFSFIASIRSVDYWNLANASGNDDFNATLASFEGSLNF</sequence>
<evidence type="ECO:0008006" key="4">
    <source>
        <dbReference type="Google" id="ProtNLM"/>
    </source>
</evidence>
<evidence type="ECO:0000256" key="1">
    <source>
        <dbReference type="SAM" id="SignalP"/>
    </source>
</evidence>
<organism evidence="2 3">
    <name type="scientific">Candidatus Saganbacteria bacterium CG08_land_8_20_14_0_20_45_16</name>
    <dbReference type="NCBI Taxonomy" id="2014293"/>
    <lineage>
        <taxon>Bacteria</taxon>
        <taxon>Bacillati</taxon>
        <taxon>Saganbacteria</taxon>
    </lineage>
</organism>
<name>A0A2H0XY41_UNCSA</name>
<reference evidence="2 3" key="1">
    <citation type="submission" date="2017-09" db="EMBL/GenBank/DDBJ databases">
        <title>Depth-based differentiation of microbial function through sediment-hosted aquifers and enrichment of novel symbionts in the deep terrestrial subsurface.</title>
        <authorList>
            <person name="Probst A.J."/>
            <person name="Ladd B."/>
            <person name="Jarett J.K."/>
            <person name="Geller-Mcgrath D.E."/>
            <person name="Sieber C.M."/>
            <person name="Emerson J.B."/>
            <person name="Anantharaman K."/>
            <person name="Thomas B.C."/>
            <person name="Malmstrom R."/>
            <person name="Stieglmeier M."/>
            <person name="Klingl A."/>
            <person name="Woyke T."/>
            <person name="Ryan C.M."/>
            <person name="Banfield J.F."/>
        </authorList>
    </citation>
    <scope>NUCLEOTIDE SEQUENCE [LARGE SCALE GENOMIC DNA]</scope>
    <source>
        <strain evidence="2">CG08_land_8_20_14_0_20_45_16</strain>
    </source>
</reference>
<protein>
    <recommendedName>
        <fullName evidence="4">Cell surface protein SprA</fullName>
    </recommendedName>
</protein>
<feature type="chain" id="PRO_5013964132" description="Cell surface protein SprA" evidence="1">
    <location>
        <begin position="27"/>
        <end position="1372"/>
    </location>
</feature>
<evidence type="ECO:0000313" key="2">
    <source>
        <dbReference type="EMBL" id="PIS29886.1"/>
    </source>
</evidence>